<evidence type="ECO:0000313" key="16">
    <source>
        <dbReference type="EMBL" id="KAL0840998.1"/>
    </source>
</evidence>
<dbReference type="GO" id="GO:0005634">
    <property type="term" value="C:nucleus"/>
    <property type="evidence" value="ECO:0007669"/>
    <property type="project" value="UniProtKB-SubCell"/>
</dbReference>
<keyword evidence="4" id="KW-0677">Repeat</keyword>
<keyword evidence="3 13" id="KW-0479">Metal-binding</keyword>
<evidence type="ECO:0000259" key="15">
    <source>
        <dbReference type="PROSITE" id="PS51915"/>
    </source>
</evidence>
<feature type="domain" description="C2H2-type" evidence="14">
    <location>
        <begin position="362"/>
        <end position="389"/>
    </location>
</feature>
<evidence type="ECO:0000256" key="11">
    <source>
        <dbReference type="ARBA" id="ARBA00037948"/>
    </source>
</evidence>
<evidence type="ECO:0000256" key="4">
    <source>
        <dbReference type="ARBA" id="ARBA00022737"/>
    </source>
</evidence>
<dbReference type="FunFam" id="3.30.160.60:FF:000097">
    <property type="entry name" value="Zinc finger protein"/>
    <property type="match status" value="1"/>
</dbReference>
<accession>A0ABD0TC81</accession>
<evidence type="ECO:0000256" key="7">
    <source>
        <dbReference type="ARBA" id="ARBA00023015"/>
    </source>
</evidence>
<reference evidence="16 17" key="1">
    <citation type="submission" date="2024-06" db="EMBL/GenBank/DDBJ databases">
        <title>A chromosome-level genome assembly of beet webworm, Loxostege sticticalis.</title>
        <authorList>
            <person name="Zhang Y."/>
        </authorList>
    </citation>
    <scope>NUCLEOTIDE SEQUENCE [LARGE SCALE GENOMIC DNA]</scope>
    <source>
        <strain evidence="16">AQ028</strain>
        <tissue evidence="16">Male pupae</tissue>
    </source>
</reference>
<keyword evidence="10" id="KW-0539">Nucleus</keyword>
<dbReference type="GO" id="GO:0003677">
    <property type="term" value="F:DNA binding"/>
    <property type="evidence" value="ECO:0007669"/>
    <property type="project" value="UniProtKB-KW"/>
</dbReference>
<dbReference type="EMBL" id="JBEDNZ010000006">
    <property type="protein sequence ID" value="KAL0840998.1"/>
    <property type="molecule type" value="Genomic_DNA"/>
</dbReference>
<proteinExistence type="inferred from homology"/>
<feature type="binding site" evidence="13">
    <location>
        <position position="7"/>
    </location>
    <ligand>
        <name>Zn(2+)</name>
        <dbReference type="ChEBI" id="CHEBI:29105"/>
    </ligand>
</feature>
<feature type="binding site" evidence="13">
    <location>
        <position position="10"/>
    </location>
    <ligand>
        <name>Zn(2+)</name>
        <dbReference type="ChEBI" id="CHEBI:29105"/>
    </ligand>
</feature>
<feature type="domain" description="C2H2-type" evidence="14">
    <location>
        <begin position="390"/>
        <end position="417"/>
    </location>
</feature>
<dbReference type="PANTHER" id="PTHR24388">
    <property type="entry name" value="ZINC FINGER PROTEIN"/>
    <property type="match status" value="1"/>
</dbReference>
<dbReference type="SMART" id="SM00868">
    <property type="entry name" value="zf-AD"/>
    <property type="match status" value="1"/>
</dbReference>
<dbReference type="PROSITE" id="PS00028">
    <property type="entry name" value="ZINC_FINGER_C2H2_1"/>
    <property type="match status" value="7"/>
</dbReference>
<comment type="caution">
    <text evidence="16">The sequence shown here is derived from an EMBL/GenBank/DDBJ whole genome shotgun (WGS) entry which is preliminary data.</text>
</comment>
<dbReference type="InterPro" id="IPR012934">
    <property type="entry name" value="Znf_AD"/>
</dbReference>
<dbReference type="SMART" id="SM00355">
    <property type="entry name" value="ZnF_C2H2"/>
    <property type="match status" value="9"/>
</dbReference>
<dbReference type="InterPro" id="IPR050527">
    <property type="entry name" value="Snail/Krueppel_Znf"/>
</dbReference>
<keyword evidence="7" id="KW-0805">Transcription regulation</keyword>
<evidence type="ECO:0000256" key="5">
    <source>
        <dbReference type="ARBA" id="ARBA00022771"/>
    </source>
</evidence>
<dbReference type="InterPro" id="IPR036236">
    <property type="entry name" value="Znf_C2H2_sf"/>
</dbReference>
<name>A0ABD0TC81_LOXSC</name>
<evidence type="ECO:0000256" key="6">
    <source>
        <dbReference type="ARBA" id="ARBA00022833"/>
    </source>
</evidence>
<dbReference type="PANTHER" id="PTHR24388:SF53">
    <property type="entry name" value="CHORION TRANSCRIPTION FACTOR CF2-RELATED"/>
    <property type="match status" value="1"/>
</dbReference>
<keyword evidence="8" id="KW-0238">DNA-binding</keyword>
<keyword evidence="5 12" id="KW-0863">Zinc-finger</keyword>
<dbReference type="Gene3D" id="3.30.160.60">
    <property type="entry name" value="Classic Zinc Finger"/>
    <property type="match status" value="6"/>
</dbReference>
<keyword evidence="9" id="KW-0804">Transcription</keyword>
<dbReference type="PROSITE" id="PS51915">
    <property type="entry name" value="ZAD"/>
    <property type="match status" value="1"/>
</dbReference>
<dbReference type="GO" id="GO:0008270">
    <property type="term" value="F:zinc ion binding"/>
    <property type="evidence" value="ECO:0007669"/>
    <property type="project" value="UniProtKB-UniRule"/>
</dbReference>
<comment type="similarity">
    <text evidence="11">Belongs to the snail C2H2-type zinc-finger protein family.</text>
</comment>
<comment type="function">
    <text evidence="1">May be involved in transcriptional regulation.</text>
</comment>
<evidence type="ECO:0000256" key="3">
    <source>
        <dbReference type="ARBA" id="ARBA00022723"/>
    </source>
</evidence>
<evidence type="ECO:0000256" key="2">
    <source>
        <dbReference type="ARBA" id="ARBA00004123"/>
    </source>
</evidence>
<dbReference type="PROSITE" id="PS50157">
    <property type="entry name" value="ZINC_FINGER_C2H2_2"/>
    <property type="match status" value="7"/>
</dbReference>
<dbReference type="AlphaFoldDB" id="A0ABD0TC81"/>
<feature type="domain" description="ZAD" evidence="15">
    <location>
        <begin position="5"/>
        <end position="81"/>
    </location>
</feature>
<feature type="domain" description="C2H2-type" evidence="14">
    <location>
        <begin position="305"/>
        <end position="333"/>
    </location>
</feature>
<feature type="binding site" evidence="13">
    <location>
        <position position="54"/>
    </location>
    <ligand>
        <name>Zn(2+)</name>
        <dbReference type="ChEBI" id="CHEBI:29105"/>
    </ligand>
</feature>
<feature type="domain" description="C2H2-type" evidence="14">
    <location>
        <begin position="334"/>
        <end position="361"/>
    </location>
</feature>
<feature type="domain" description="C2H2-type" evidence="14">
    <location>
        <begin position="222"/>
        <end position="250"/>
    </location>
</feature>
<sequence length="448" mass="51721">MEILPVCRICLSTEASKDISDLKSPRNGKTCTEIMLFCLSIQVEIDSKVSTKLCLKCFRKIVSFYNFKLLALKSDAYLKDSLQSSSHIKRETLTEEDLKDDGGSETLLEDDLKNEGTSLCGSDVVEIPVSTVIKLEPVKDEEDQEGGCQSDDELLSVIKKIKYEFIPVDNETKENEHLTIKRGRKPKKDKSKTHICEECGKTVKDLKNHMRLHEPKDARKRIPCTLCDKTFSTHNARYKHNQNKHLGVKKTCPICSKAVFNLSQHNALSHNPSKLRFECVPCGRRFISPSARDAHMSVHTKDRPHVCDLCEKRFRTNLSLVLHKRQVHDKEKTHLCQFCSKSFFKKYHLQVHLRSHTKEKPYSCKQCGKSFSSSTILNNHVLTHSEEKTIRCTLCDASFVRQGYLRAHMLSHTREKRYPCKYCGMKYHRSDHRKRHEYTAHEKHVTST</sequence>
<keyword evidence="6 13" id="KW-0862">Zinc</keyword>
<dbReference type="Pfam" id="PF13894">
    <property type="entry name" value="zf-C2H2_4"/>
    <property type="match status" value="1"/>
</dbReference>
<feature type="domain" description="C2H2-type" evidence="14">
    <location>
        <begin position="277"/>
        <end position="304"/>
    </location>
</feature>
<evidence type="ECO:0000313" key="17">
    <source>
        <dbReference type="Proteomes" id="UP001549921"/>
    </source>
</evidence>
<dbReference type="Gene3D" id="3.40.1800.20">
    <property type="match status" value="1"/>
</dbReference>
<gene>
    <name evidence="16" type="ORF">ABMA28_014775</name>
</gene>
<dbReference type="SUPFAM" id="SSF57667">
    <property type="entry name" value="beta-beta-alpha zinc fingers"/>
    <property type="match status" value="4"/>
</dbReference>
<evidence type="ECO:0000256" key="12">
    <source>
        <dbReference type="PROSITE-ProRule" id="PRU00042"/>
    </source>
</evidence>
<dbReference type="SUPFAM" id="SSF57716">
    <property type="entry name" value="Glucocorticoid receptor-like (DNA-binding domain)"/>
    <property type="match status" value="1"/>
</dbReference>
<evidence type="ECO:0000259" key="14">
    <source>
        <dbReference type="PROSITE" id="PS50157"/>
    </source>
</evidence>
<dbReference type="InterPro" id="IPR013087">
    <property type="entry name" value="Znf_C2H2_type"/>
</dbReference>
<comment type="subcellular location">
    <subcellularLocation>
        <location evidence="2">Nucleus</location>
    </subcellularLocation>
</comment>
<feature type="domain" description="C2H2-type" evidence="14">
    <location>
        <begin position="418"/>
        <end position="446"/>
    </location>
</feature>
<protein>
    <submittedName>
        <fullName evidence="16">Uncharacterized protein</fullName>
    </submittedName>
</protein>
<evidence type="ECO:0000256" key="10">
    <source>
        <dbReference type="ARBA" id="ARBA00023242"/>
    </source>
</evidence>
<evidence type="ECO:0000256" key="1">
    <source>
        <dbReference type="ARBA" id="ARBA00003767"/>
    </source>
</evidence>
<evidence type="ECO:0000256" key="9">
    <source>
        <dbReference type="ARBA" id="ARBA00023163"/>
    </source>
</evidence>
<dbReference type="Proteomes" id="UP001549921">
    <property type="component" value="Unassembled WGS sequence"/>
</dbReference>
<dbReference type="Pfam" id="PF07776">
    <property type="entry name" value="zf-AD"/>
    <property type="match status" value="1"/>
</dbReference>
<feature type="binding site" evidence="13">
    <location>
        <position position="57"/>
    </location>
    <ligand>
        <name>Zn(2+)</name>
        <dbReference type="ChEBI" id="CHEBI:29105"/>
    </ligand>
</feature>
<organism evidence="16 17">
    <name type="scientific">Loxostege sticticalis</name>
    <name type="common">Beet webworm moth</name>
    <dbReference type="NCBI Taxonomy" id="481309"/>
    <lineage>
        <taxon>Eukaryota</taxon>
        <taxon>Metazoa</taxon>
        <taxon>Ecdysozoa</taxon>
        <taxon>Arthropoda</taxon>
        <taxon>Hexapoda</taxon>
        <taxon>Insecta</taxon>
        <taxon>Pterygota</taxon>
        <taxon>Neoptera</taxon>
        <taxon>Endopterygota</taxon>
        <taxon>Lepidoptera</taxon>
        <taxon>Glossata</taxon>
        <taxon>Ditrysia</taxon>
        <taxon>Pyraloidea</taxon>
        <taxon>Crambidae</taxon>
        <taxon>Pyraustinae</taxon>
        <taxon>Loxostege</taxon>
    </lineage>
</organism>
<evidence type="ECO:0000256" key="13">
    <source>
        <dbReference type="PROSITE-ProRule" id="PRU01263"/>
    </source>
</evidence>
<dbReference type="Pfam" id="PF00096">
    <property type="entry name" value="zf-C2H2"/>
    <property type="match status" value="1"/>
</dbReference>
<evidence type="ECO:0000256" key="8">
    <source>
        <dbReference type="ARBA" id="ARBA00023125"/>
    </source>
</evidence>